<feature type="region of interest" description="Disordered" evidence="7">
    <location>
        <begin position="189"/>
        <end position="249"/>
    </location>
</feature>
<reference evidence="9 10" key="1">
    <citation type="journal article" date="2015" name="Fungal Genet. Biol.">
        <title>Evolution of novel wood decay mechanisms in Agaricales revealed by the genome sequences of Fistulina hepatica and Cylindrobasidium torrendii.</title>
        <authorList>
            <person name="Floudas D."/>
            <person name="Held B.W."/>
            <person name="Riley R."/>
            <person name="Nagy L.G."/>
            <person name="Koehler G."/>
            <person name="Ransdell A.S."/>
            <person name="Younus H."/>
            <person name="Chow J."/>
            <person name="Chiniquy J."/>
            <person name="Lipzen A."/>
            <person name="Tritt A."/>
            <person name="Sun H."/>
            <person name="Haridas S."/>
            <person name="LaButti K."/>
            <person name="Ohm R.A."/>
            <person name="Kues U."/>
            <person name="Blanchette R.A."/>
            <person name="Grigoriev I.V."/>
            <person name="Minto R.E."/>
            <person name="Hibbett D.S."/>
        </authorList>
    </citation>
    <scope>NUCLEOTIDE SEQUENCE [LARGE SCALE GENOMIC DNA]</scope>
    <source>
        <strain evidence="9 10">ATCC 64428</strain>
    </source>
</reference>
<dbReference type="GO" id="GO:0000977">
    <property type="term" value="F:RNA polymerase II transcription regulatory region sequence-specific DNA binding"/>
    <property type="evidence" value="ECO:0007669"/>
    <property type="project" value="TreeGrafter"/>
</dbReference>
<evidence type="ECO:0000256" key="6">
    <source>
        <dbReference type="ARBA" id="ARBA00040165"/>
    </source>
</evidence>
<accession>A0A0D7AJ91</accession>
<evidence type="ECO:0000256" key="3">
    <source>
        <dbReference type="ARBA" id="ARBA00023125"/>
    </source>
</evidence>
<dbReference type="InterPro" id="IPR052470">
    <property type="entry name" value="ER_Stress-Reg_TF"/>
</dbReference>
<evidence type="ECO:0000256" key="1">
    <source>
        <dbReference type="ARBA" id="ARBA00022843"/>
    </source>
</evidence>
<evidence type="ECO:0000256" key="2">
    <source>
        <dbReference type="ARBA" id="ARBA00023015"/>
    </source>
</evidence>
<dbReference type="PROSITE" id="PS50217">
    <property type="entry name" value="BZIP"/>
    <property type="match status" value="1"/>
</dbReference>
<feature type="compositionally biased region" description="Polar residues" evidence="7">
    <location>
        <begin position="201"/>
        <end position="227"/>
    </location>
</feature>
<proteinExistence type="predicted"/>
<name>A0A0D7AJ91_9AGAR</name>
<dbReference type="OrthoDB" id="295274at2759"/>
<evidence type="ECO:0000256" key="5">
    <source>
        <dbReference type="ARBA" id="ARBA00023242"/>
    </source>
</evidence>
<feature type="region of interest" description="Disordered" evidence="7">
    <location>
        <begin position="1"/>
        <end position="79"/>
    </location>
</feature>
<keyword evidence="3" id="KW-0238">DNA-binding</keyword>
<dbReference type="Gene3D" id="1.20.5.170">
    <property type="match status" value="1"/>
</dbReference>
<dbReference type="SUPFAM" id="SSF57959">
    <property type="entry name" value="Leucine zipper domain"/>
    <property type="match status" value="1"/>
</dbReference>
<evidence type="ECO:0000313" key="9">
    <source>
        <dbReference type="EMBL" id="KIY50390.1"/>
    </source>
</evidence>
<dbReference type="EMBL" id="KN881676">
    <property type="protein sequence ID" value="KIY50390.1"/>
    <property type="molecule type" value="Genomic_DNA"/>
</dbReference>
<evidence type="ECO:0000313" key="10">
    <source>
        <dbReference type="Proteomes" id="UP000054144"/>
    </source>
</evidence>
<organism evidence="9 10">
    <name type="scientific">Fistulina hepatica ATCC 64428</name>
    <dbReference type="NCBI Taxonomy" id="1128425"/>
    <lineage>
        <taxon>Eukaryota</taxon>
        <taxon>Fungi</taxon>
        <taxon>Dikarya</taxon>
        <taxon>Basidiomycota</taxon>
        <taxon>Agaricomycotina</taxon>
        <taxon>Agaricomycetes</taxon>
        <taxon>Agaricomycetidae</taxon>
        <taxon>Agaricales</taxon>
        <taxon>Fistulinaceae</taxon>
        <taxon>Fistulina</taxon>
    </lineage>
</organism>
<protein>
    <recommendedName>
        <fullName evidence="6">X-box-binding protein 1</fullName>
    </recommendedName>
</protein>
<evidence type="ECO:0000259" key="8">
    <source>
        <dbReference type="PROSITE" id="PS50217"/>
    </source>
</evidence>
<dbReference type="InterPro" id="IPR004827">
    <property type="entry name" value="bZIP"/>
</dbReference>
<feature type="domain" description="BZIP" evidence="8">
    <location>
        <begin position="56"/>
        <end position="102"/>
    </location>
</feature>
<gene>
    <name evidence="9" type="ORF">FISHEDRAFT_71992</name>
</gene>
<dbReference type="Proteomes" id="UP000054144">
    <property type="component" value="Unassembled WGS sequence"/>
</dbReference>
<sequence>MSSTTFPSDFVDPATLNLSLPSEAAHPSSPPIATLESHNEAGPSRKRARTSEMTSDEKKEARAHRNRLAAQNSRDRRKAQFNYLERRVAELEEENRRLRTGIVAPAAPLLEESRVQAAVDAARDRENEELKQRIKTLEQGWEAVMKVLASQGIPTALPSLATPVDQPAVSLSETPSPASVSTPALNVDSASNISKAEPRSSPASTFPVSPTPSHASEDPSSMSTTFTDLAPLPITGGDPRGALRRGSPAAGGYANSLPVDVDAPSDAQVPLVDDAIMEDLFHEILAPSPSMPPVSLPTEAAAPSSSAPVVAFPAPAVPATTAPQISDASSPSSIGMVGDIVDVKDALNVNGQLDLNLTLSEWVHESAMQRILDGLLPEMATDSEGEDFIPTTTDNTVVNDLFGLQQYVPIPFEMDFGSTVGVF</sequence>
<evidence type="ECO:0000256" key="4">
    <source>
        <dbReference type="ARBA" id="ARBA00023163"/>
    </source>
</evidence>
<evidence type="ECO:0000256" key="7">
    <source>
        <dbReference type="SAM" id="MobiDB-lite"/>
    </source>
</evidence>
<keyword evidence="5" id="KW-0539">Nucleus</keyword>
<dbReference type="SMART" id="SM00338">
    <property type="entry name" value="BRLZ"/>
    <property type="match status" value="1"/>
</dbReference>
<dbReference type="GO" id="GO:0005634">
    <property type="term" value="C:nucleus"/>
    <property type="evidence" value="ECO:0007669"/>
    <property type="project" value="TreeGrafter"/>
</dbReference>
<dbReference type="GO" id="GO:0000981">
    <property type="term" value="F:DNA-binding transcription factor activity, RNA polymerase II-specific"/>
    <property type="evidence" value="ECO:0007669"/>
    <property type="project" value="TreeGrafter"/>
</dbReference>
<dbReference type="AlphaFoldDB" id="A0A0D7AJ91"/>
<keyword evidence="1" id="KW-0832">Ubl conjugation</keyword>
<dbReference type="CDD" id="cd14812">
    <property type="entry name" value="bZIP_u3"/>
    <property type="match status" value="1"/>
</dbReference>
<keyword evidence="2" id="KW-0805">Transcription regulation</keyword>
<keyword evidence="10" id="KW-1185">Reference proteome</keyword>
<dbReference type="Pfam" id="PF07716">
    <property type="entry name" value="bZIP_2"/>
    <property type="match status" value="1"/>
</dbReference>
<keyword evidence="4" id="KW-0804">Transcription</keyword>
<dbReference type="PANTHER" id="PTHR46542:SF1">
    <property type="entry name" value="X-BOX BINDING PROTEIN 1"/>
    <property type="match status" value="1"/>
</dbReference>
<dbReference type="PROSITE" id="PS00036">
    <property type="entry name" value="BZIP_BASIC"/>
    <property type="match status" value="1"/>
</dbReference>
<dbReference type="InterPro" id="IPR046347">
    <property type="entry name" value="bZIP_sf"/>
</dbReference>
<dbReference type="PANTHER" id="PTHR46542">
    <property type="entry name" value="X-BOX BINDING PROTEIN 1"/>
    <property type="match status" value="1"/>
</dbReference>